<keyword evidence="2" id="KW-1185">Reference proteome</keyword>
<dbReference type="EMBL" id="ML977314">
    <property type="protein sequence ID" value="KAF2119930.1"/>
    <property type="molecule type" value="Genomic_DNA"/>
</dbReference>
<dbReference type="Proteomes" id="UP000799770">
    <property type="component" value="Unassembled WGS sequence"/>
</dbReference>
<name>A0A6A5ZJU7_9PLEO</name>
<protein>
    <submittedName>
        <fullName evidence="1">Uncharacterized protein</fullName>
    </submittedName>
</protein>
<dbReference type="AlphaFoldDB" id="A0A6A5ZJU7"/>
<reference evidence="1" key="1">
    <citation type="journal article" date="2020" name="Stud. Mycol.">
        <title>101 Dothideomycetes genomes: a test case for predicting lifestyles and emergence of pathogens.</title>
        <authorList>
            <person name="Haridas S."/>
            <person name="Albert R."/>
            <person name="Binder M."/>
            <person name="Bloem J."/>
            <person name="Labutti K."/>
            <person name="Salamov A."/>
            <person name="Andreopoulos B."/>
            <person name="Baker S."/>
            <person name="Barry K."/>
            <person name="Bills G."/>
            <person name="Bluhm B."/>
            <person name="Cannon C."/>
            <person name="Castanera R."/>
            <person name="Culley D."/>
            <person name="Daum C."/>
            <person name="Ezra D."/>
            <person name="Gonzalez J."/>
            <person name="Henrissat B."/>
            <person name="Kuo A."/>
            <person name="Liang C."/>
            <person name="Lipzen A."/>
            <person name="Lutzoni F."/>
            <person name="Magnuson J."/>
            <person name="Mondo S."/>
            <person name="Nolan M."/>
            <person name="Ohm R."/>
            <person name="Pangilinan J."/>
            <person name="Park H.-J."/>
            <person name="Ramirez L."/>
            <person name="Alfaro M."/>
            <person name="Sun H."/>
            <person name="Tritt A."/>
            <person name="Yoshinaga Y."/>
            <person name="Zwiers L.-H."/>
            <person name="Turgeon B."/>
            <person name="Goodwin S."/>
            <person name="Spatafora J."/>
            <person name="Crous P."/>
            <person name="Grigoriev I."/>
        </authorList>
    </citation>
    <scope>NUCLEOTIDE SEQUENCE</scope>
    <source>
        <strain evidence="1">CBS 627.86</strain>
    </source>
</reference>
<sequence>MNVGSIRASLLSTATRTRNTTLAQHDLAAEPSSAHFPEKLHVRLRTVSRRGANPVLSETAMRLSIPEVVQRGQSRSSKALVLPAQLQIMNTSQNFYACGRKRSKLLRFQGPTSRLLSFRIFLSCPPKYICTTICRTEDARQKSLTIRITW</sequence>
<accession>A0A6A5ZJU7</accession>
<organism evidence="1 2">
    <name type="scientific">Lophiotrema nucula</name>
    <dbReference type="NCBI Taxonomy" id="690887"/>
    <lineage>
        <taxon>Eukaryota</taxon>
        <taxon>Fungi</taxon>
        <taxon>Dikarya</taxon>
        <taxon>Ascomycota</taxon>
        <taxon>Pezizomycotina</taxon>
        <taxon>Dothideomycetes</taxon>
        <taxon>Pleosporomycetidae</taxon>
        <taxon>Pleosporales</taxon>
        <taxon>Lophiotremataceae</taxon>
        <taxon>Lophiotrema</taxon>
    </lineage>
</organism>
<evidence type="ECO:0000313" key="1">
    <source>
        <dbReference type="EMBL" id="KAF2119930.1"/>
    </source>
</evidence>
<evidence type="ECO:0000313" key="2">
    <source>
        <dbReference type="Proteomes" id="UP000799770"/>
    </source>
</evidence>
<proteinExistence type="predicted"/>
<gene>
    <name evidence="1" type="ORF">BDV96DRAFT_314022</name>
</gene>